<dbReference type="Gene3D" id="1.10.150.240">
    <property type="entry name" value="Putative phosphatase, domain 2"/>
    <property type="match status" value="1"/>
</dbReference>
<dbReference type="OrthoDB" id="5504491at2"/>
<dbReference type="InterPro" id="IPR036412">
    <property type="entry name" value="HAD-like_sf"/>
</dbReference>
<evidence type="ECO:0000256" key="9">
    <source>
        <dbReference type="HAMAP-Rule" id="MF_01375"/>
    </source>
</evidence>
<dbReference type="Gene3D" id="3.40.50.1000">
    <property type="entry name" value="HAD superfamily/HAD-like"/>
    <property type="match status" value="1"/>
</dbReference>
<dbReference type="SFLD" id="SFLDS00003">
    <property type="entry name" value="Haloacid_Dehalogenase"/>
    <property type="match status" value="1"/>
</dbReference>
<reference evidence="10 11" key="1">
    <citation type="submission" date="2018-04" db="EMBL/GenBank/DDBJ databases">
        <title>Bordetella sp. HZ20 isolated from seawater.</title>
        <authorList>
            <person name="Sun C."/>
        </authorList>
    </citation>
    <scope>NUCLEOTIDE SEQUENCE [LARGE SCALE GENOMIC DNA]</scope>
    <source>
        <strain evidence="10 11">HZ20</strain>
    </source>
</reference>
<comment type="function">
    <text evidence="7 9">Involved in phosphonate degradation.</text>
</comment>
<dbReference type="InterPro" id="IPR006323">
    <property type="entry name" value="Phosphonoacetald_hydro"/>
</dbReference>
<comment type="cofactor">
    <cofactor evidence="9">
        <name>Mg(2+)</name>
        <dbReference type="ChEBI" id="CHEBI:18420"/>
    </cofactor>
    <text evidence="9">Binds 1 Mg(2+) ion per subunit.</text>
</comment>
<dbReference type="GO" id="GO:0000287">
    <property type="term" value="F:magnesium ion binding"/>
    <property type="evidence" value="ECO:0007669"/>
    <property type="project" value="UniProtKB-UniRule"/>
</dbReference>
<dbReference type="InterPro" id="IPR023214">
    <property type="entry name" value="HAD_sf"/>
</dbReference>
<organism evidence="10 11">
    <name type="scientific">Orrella marina</name>
    <dbReference type="NCBI Taxonomy" id="2163011"/>
    <lineage>
        <taxon>Bacteria</taxon>
        <taxon>Pseudomonadati</taxon>
        <taxon>Pseudomonadota</taxon>
        <taxon>Betaproteobacteria</taxon>
        <taxon>Burkholderiales</taxon>
        <taxon>Alcaligenaceae</taxon>
        <taxon>Orrella</taxon>
    </lineage>
</organism>
<dbReference type="SFLD" id="SFLDG01129">
    <property type="entry name" value="C1.5:_HAD__Beta-PGM__Phosphata"/>
    <property type="match status" value="1"/>
</dbReference>
<dbReference type="PANTHER" id="PTHR43434:SF19">
    <property type="entry name" value="PHOSPHONOACETALDEHYDE HYDROLASE"/>
    <property type="match status" value="1"/>
</dbReference>
<dbReference type="InterPro" id="IPR050155">
    <property type="entry name" value="HAD-like_hydrolase_sf"/>
</dbReference>
<dbReference type="NCBIfam" id="TIGR01509">
    <property type="entry name" value="HAD-SF-IA-v3"/>
    <property type="match status" value="1"/>
</dbReference>
<dbReference type="Proteomes" id="UP000244571">
    <property type="component" value="Chromosome"/>
</dbReference>
<keyword evidence="3 9" id="KW-0378">Hydrolase</keyword>
<keyword evidence="11" id="KW-1185">Reference proteome</keyword>
<dbReference type="FunFam" id="1.10.150.240:FF:000006">
    <property type="entry name" value="Phosphonoacetaldehyde hydrolase"/>
    <property type="match status" value="1"/>
</dbReference>
<keyword evidence="4 9" id="KW-0460">Magnesium</keyword>
<dbReference type="Pfam" id="PF00702">
    <property type="entry name" value="Hydrolase"/>
    <property type="match status" value="1"/>
</dbReference>
<dbReference type="HAMAP" id="MF_01375">
    <property type="entry name" value="PhnX"/>
    <property type="match status" value="1"/>
</dbReference>
<evidence type="ECO:0000256" key="7">
    <source>
        <dbReference type="ARBA" id="ARBA00056573"/>
    </source>
</evidence>
<dbReference type="PANTHER" id="PTHR43434">
    <property type="entry name" value="PHOSPHOGLYCOLATE PHOSPHATASE"/>
    <property type="match status" value="1"/>
</dbReference>
<name>A0A2R4XLU8_9BURK</name>
<comment type="catalytic activity">
    <reaction evidence="6 9">
        <text>phosphonoacetaldehyde + H2O = acetaldehyde + phosphate + H(+)</text>
        <dbReference type="Rhea" id="RHEA:18905"/>
        <dbReference type="ChEBI" id="CHEBI:15343"/>
        <dbReference type="ChEBI" id="CHEBI:15377"/>
        <dbReference type="ChEBI" id="CHEBI:15378"/>
        <dbReference type="ChEBI" id="CHEBI:43474"/>
        <dbReference type="ChEBI" id="CHEBI:58383"/>
        <dbReference type="EC" id="3.11.1.1"/>
    </reaction>
</comment>
<sequence length="282" mass="30874">MSDRVQTVVFDWAGTLVDFGSFAPTQVLVQAFASMDLTLTLAQARGPMGMGKWEHIRALCALPDITQQFKALYQRDPTDEDVTAIYELFLPLQEQRVADYSDIIPGAKETLAWLRAQSVQIGSCSGYPRRILSQVVRQSELAGLTVDCHVATDEVRSSRPWPGMLLRNMTELGTLDVRSCVKVDDTPVGILEGHHAGTWTVALLMSGNACGLTFAEFDSLPEHQKTDIRTQAMQTFLPAAPHFCIDTIAQLPAIITSINASLRRGIGPHLSVLPGCVDPRLA</sequence>
<dbReference type="GO" id="GO:0005829">
    <property type="term" value="C:cytosol"/>
    <property type="evidence" value="ECO:0007669"/>
    <property type="project" value="TreeGrafter"/>
</dbReference>
<dbReference type="InterPro" id="IPR006439">
    <property type="entry name" value="HAD-SF_hydro_IA"/>
</dbReference>
<evidence type="ECO:0000313" key="11">
    <source>
        <dbReference type="Proteomes" id="UP000244571"/>
    </source>
</evidence>
<feature type="binding site" evidence="9">
    <location>
        <position position="185"/>
    </location>
    <ligand>
        <name>Mg(2+)</name>
        <dbReference type="ChEBI" id="CHEBI:18420"/>
    </ligand>
</feature>
<evidence type="ECO:0000256" key="4">
    <source>
        <dbReference type="ARBA" id="ARBA00022842"/>
    </source>
</evidence>
<comment type="subunit">
    <text evidence="1 9">Homodimer.</text>
</comment>
<evidence type="ECO:0000256" key="6">
    <source>
        <dbReference type="ARBA" id="ARBA00052005"/>
    </source>
</evidence>
<gene>
    <name evidence="9" type="primary">phnX</name>
    <name evidence="10" type="ORF">DBV39_14765</name>
</gene>
<dbReference type="EC" id="3.11.1.1" evidence="8 9"/>
<dbReference type="GO" id="GO:0050194">
    <property type="term" value="F:phosphonoacetaldehyde hydrolase activity"/>
    <property type="evidence" value="ECO:0007669"/>
    <property type="project" value="UniProtKB-UniRule"/>
</dbReference>
<proteinExistence type="inferred from homology"/>
<dbReference type="GO" id="GO:0008967">
    <property type="term" value="F:phosphoglycolate phosphatase activity"/>
    <property type="evidence" value="ECO:0007669"/>
    <property type="project" value="TreeGrafter"/>
</dbReference>
<evidence type="ECO:0000256" key="5">
    <source>
        <dbReference type="ARBA" id="ARBA00023270"/>
    </source>
</evidence>
<dbReference type="KEGG" id="boz:DBV39_14765"/>
<dbReference type="EMBL" id="CP028901">
    <property type="protein sequence ID" value="AWB34777.1"/>
    <property type="molecule type" value="Genomic_DNA"/>
</dbReference>
<protein>
    <recommendedName>
        <fullName evidence="8 9">Phosphonoacetaldehyde hydrolase</fullName>
        <shortName evidence="9">Phosphonatase</shortName>
        <ecNumber evidence="8 9">3.11.1.1</ecNumber>
    </recommendedName>
    <alternativeName>
        <fullName evidence="9">Phosphonoacetaldehyde phosphonohydrolase</fullName>
    </alternativeName>
</protein>
<dbReference type="SUPFAM" id="SSF56784">
    <property type="entry name" value="HAD-like"/>
    <property type="match status" value="1"/>
</dbReference>
<feature type="active site" description="Nucleophile" evidence="9">
    <location>
        <position position="11"/>
    </location>
</feature>
<keyword evidence="5 9" id="KW-0704">Schiff base</keyword>
<keyword evidence="2 9" id="KW-0479">Metal-binding</keyword>
<dbReference type="RefSeq" id="WP_108622187.1">
    <property type="nucleotide sequence ID" value="NZ_CP028901.1"/>
</dbReference>
<evidence type="ECO:0000256" key="8">
    <source>
        <dbReference type="ARBA" id="ARBA00066472"/>
    </source>
</evidence>
<accession>A0A2R4XLU8</accession>
<dbReference type="NCBIfam" id="TIGR01422">
    <property type="entry name" value="phosphonatase"/>
    <property type="match status" value="1"/>
</dbReference>
<evidence type="ECO:0000313" key="10">
    <source>
        <dbReference type="EMBL" id="AWB34777.1"/>
    </source>
</evidence>
<evidence type="ECO:0000256" key="2">
    <source>
        <dbReference type="ARBA" id="ARBA00022723"/>
    </source>
</evidence>
<evidence type="ECO:0000256" key="1">
    <source>
        <dbReference type="ARBA" id="ARBA00011738"/>
    </source>
</evidence>
<dbReference type="AlphaFoldDB" id="A0A2R4XLU8"/>
<feature type="binding site" evidence="9">
    <location>
        <position position="13"/>
    </location>
    <ligand>
        <name>Mg(2+)</name>
        <dbReference type="ChEBI" id="CHEBI:18420"/>
    </ligand>
</feature>
<comment type="similarity">
    <text evidence="9">Belongs to the HAD-like hydrolase superfamily. PhnX family.</text>
</comment>
<dbReference type="GO" id="GO:0019700">
    <property type="term" value="P:organic phosphonate catabolic process"/>
    <property type="evidence" value="ECO:0007669"/>
    <property type="project" value="InterPro"/>
</dbReference>
<dbReference type="InterPro" id="IPR023198">
    <property type="entry name" value="PGP-like_dom2"/>
</dbReference>
<feature type="binding site" evidence="9">
    <location>
        <position position="11"/>
    </location>
    <ligand>
        <name>Mg(2+)</name>
        <dbReference type="ChEBI" id="CHEBI:18420"/>
    </ligand>
</feature>
<dbReference type="GO" id="GO:0006281">
    <property type="term" value="P:DNA repair"/>
    <property type="evidence" value="ECO:0007669"/>
    <property type="project" value="TreeGrafter"/>
</dbReference>
<evidence type="ECO:0000256" key="3">
    <source>
        <dbReference type="ARBA" id="ARBA00022801"/>
    </source>
</evidence>
<feature type="active site" description="Schiff-base intermediate with substrate" evidence="9">
    <location>
        <position position="52"/>
    </location>
</feature>